<dbReference type="PANTHER" id="PTHR34512:SF30">
    <property type="entry name" value="OUTER MEMBRANE PROTEIN ASSEMBLY FACTOR BAMB"/>
    <property type="match status" value="1"/>
</dbReference>
<gene>
    <name evidence="2" type="ORF">SCF082_LOCUS6904</name>
</gene>
<dbReference type="InterPro" id="IPR011047">
    <property type="entry name" value="Quinoprotein_ADH-like_sf"/>
</dbReference>
<evidence type="ECO:0000313" key="2">
    <source>
        <dbReference type="EMBL" id="CAK9001391.1"/>
    </source>
</evidence>
<sequence>MAVVLGGDVPLVTIDPDWDDGPKRYGETQILWREPAVSAAEQTQRDVLVSLAGPVAEMIYTGDPFHPAHVAEWSMDWRQAWHAAREHIPHERKRLTFLEQMTLELYRRFRREADWAAIADLADHLLAHETLEAEVTRDLVPTKPKAALDWTGSALARNVSLRGNALQSNHMRESVVKQIVAALGMAMLAGTAAFSEAGDWPGFRGPHGNGKTDESGLPTEWSKTENIKWRIDLPGPANGSPIVSAGKVFVTSAQDQGRTRTLHCVDRTDGSTLWTQSVELDEVESTHKTNPYSGTTPASDGKRVVVWHGTPGLFCYDHDGNELWTLNLGPQTHTWGYGSSPVIHDGRVILNFGPGERTFLIAVDLATGTEIWRHNEPGGAADQASRGGWIGSWSTPTIVEHDGKTQVLCPFPSRVVACDFETGDLLWSVAGLENLPKGNLAYASLVVSDDLGVAMGGYQGPAIGFRLGGSGDTTETHRLWREVKRNPQRIGSGVIIDGLLYVANAGPSIVQCIDPATGEVLWQDRLPGGNSWGSLVYADGKLYATSQDATITVFRPDPEKFEPIAVNSFKERTNSTPAISDGEIFVRTYESLYCIAE</sequence>
<dbReference type="SMART" id="SM00564">
    <property type="entry name" value="PQQ"/>
    <property type="match status" value="4"/>
</dbReference>
<protein>
    <submittedName>
        <fullName evidence="2">PQQ-binding-like beta-propeller repeat protein</fullName>
    </submittedName>
</protein>
<dbReference type="InterPro" id="IPR018391">
    <property type="entry name" value="PQQ_b-propeller_rpt"/>
</dbReference>
<name>A0ABP0IHQ7_9DINO</name>
<organism evidence="2 3">
    <name type="scientific">Durusdinium trenchii</name>
    <dbReference type="NCBI Taxonomy" id="1381693"/>
    <lineage>
        <taxon>Eukaryota</taxon>
        <taxon>Sar</taxon>
        <taxon>Alveolata</taxon>
        <taxon>Dinophyceae</taxon>
        <taxon>Suessiales</taxon>
        <taxon>Symbiodiniaceae</taxon>
        <taxon>Durusdinium</taxon>
    </lineage>
</organism>
<dbReference type="Gene3D" id="2.130.10.10">
    <property type="entry name" value="YVTN repeat-like/Quinoprotein amine dehydrogenase"/>
    <property type="match status" value="2"/>
</dbReference>
<dbReference type="SUPFAM" id="SSF140990">
    <property type="entry name" value="FtsH protease domain-like"/>
    <property type="match status" value="1"/>
</dbReference>
<comment type="caution">
    <text evidence="2">The sequence shown here is derived from an EMBL/GenBank/DDBJ whole genome shotgun (WGS) entry which is preliminary data.</text>
</comment>
<dbReference type="Pfam" id="PF13360">
    <property type="entry name" value="PQQ_2"/>
    <property type="match status" value="1"/>
</dbReference>
<dbReference type="InterPro" id="IPR015943">
    <property type="entry name" value="WD40/YVTN_repeat-like_dom_sf"/>
</dbReference>
<dbReference type="Proteomes" id="UP001642464">
    <property type="component" value="Unassembled WGS sequence"/>
</dbReference>
<feature type="domain" description="Pyrrolo-quinoline quinone repeat" evidence="1">
    <location>
        <begin position="261"/>
        <end position="523"/>
    </location>
</feature>
<evidence type="ECO:0000313" key="3">
    <source>
        <dbReference type="Proteomes" id="UP001642464"/>
    </source>
</evidence>
<proteinExistence type="predicted"/>
<dbReference type="PANTHER" id="PTHR34512">
    <property type="entry name" value="CELL SURFACE PROTEIN"/>
    <property type="match status" value="1"/>
</dbReference>
<keyword evidence="3" id="KW-1185">Reference proteome</keyword>
<evidence type="ECO:0000259" key="1">
    <source>
        <dbReference type="Pfam" id="PF13360"/>
    </source>
</evidence>
<dbReference type="Gene3D" id="1.20.58.760">
    <property type="entry name" value="Peptidase M41"/>
    <property type="match status" value="1"/>
</dbReference>
<dbReference type="SUPFAM" id="SSF50998">
    <property type="entry name" value="Quinoprotein alcohol dehydrogenase-like"/>
    <property type="match status" value="1"/>
</dbReference>
<dbReference type="InterPro" id="IPR002372">
    <property type="entry name" value="PQQ_rpt_dom"/>
</dbReference>
<accession>A0ABP0IHQ7</accession>
<dbReference type="EMBL" id="CAXAMM010003818">
    <property type="protein sequence ID" value="CAK9001391.1"/>
    <property type="molecule type" value="Genomic_DNA"/>
</dbReference>
<reference evidence="2 3" key="1">
    <citation type="submission" date="2024-02" db="EMBL/GenBank/DDBJ databases">
        <authorList>
            <person name="Chen Y."/>
            <person name="Shah S."/>
            <person name="Dougan E. K."/>
            <person name="Thang M."/>
            <person name="Chan C."/>
        </authorList>
    </citation>
    <scope>NUCLEOTIDE SEQUENCE [LARGE SCALE GENOMIC DNA]</scope>
</reference>
<dbReference type="InterPro" id="IPR037219">
    <property type="entry name" value="Peptidase_M41-like"/>
</dbReference>